<comment type="cofactor">
    <cofactor evidence="1">
        <name>Fe(2+)</name>
        <dbReference type="ChEBI" id="CHEBI:29033"/>
    </cofactor>
</comment>
<keyword evidence="3" id="KW-0045">Antibiotic biosynthesis</keyword>
<evidence type="ECO:0000313" key="6">
    <source>
        <dbReference type="Proteomes" id="UP000072421"/>
    </source>
</evidence>
<feature type="domain" description="TauD/TfdA-like" evidence="4">
    <location>
        <begin position="14"/>
        <end position="294"/>
    </location>
</feature>
<dbReference type="PANTHER" id="PTHR10696">
    <property type="entry name" value="GAMMA-BUTYROBETAINE HYDROXYLASE-RELATED"/>
    <property type="match status" value="1"/>
</dbReference>
<dbReference type="InterPro" id="IPR042098">
    <property type="entry name" value="TauD-like_sf"/>
</dbReference>
<dbReference type="PANTHER" id="PTHR10696:SF56">
    <property type="entry name" value="TAUD_TFDA-LIKE DOMAIN-CONTAINING PROTEIN"/>
    <property type="match status" value="1"/>
</dbReference>
<dbReference type="AlphaFoldDB" id="A0A127PC75"/>
<sequence length="305" mass="34618">MNISSTRQEPLAAWIRQHRKQVDEALWADGYVLFRGFEVGGLEGFERCAESACDRLYKHYGDLPLASASENVYFATPYPKHLEIQFHNEASHTSSWPSRQLFYCLEPAPEGGEWTLSDGRLVAGKLPAAMLDRFRQQGLVYRRRFIRGLDASWEQFFKVDSLQQLKQKVAASGHEIDAPSENDVTVSYRTKALLQIPERGTESWFNQILLHHPDALPPEVEALLSKHFSRDKFPRTVFFGDGSSIPPDWIKTIDTALNECSVRIQTQANDVLLVNNLLLAHGRRPYSGNRQIRVALGDMRAHGAL</sequence>
<proteinExistence type="predicted"/>
<evidence type="ECO:0000259" key="4">
    <source>
        <dbReference type="Pfam" id="PF02668"/>
    </source>
</evidence>
<dbReference type="Pfam" id="PF02668">
    <property type="entry name" value="TauD"/>
    <property type="match status" value="1"/>
</dbReference>
<evidence type="ECO:0000256" key="2">
    <source>
        <dbReference type="ARBA" id="ARBA00023002"/>
    </source>
</evidence>
<keyword evidence="5" id="KW-0223">Dioxygenase</keyword>
<name>A0A127PC75_9BURK</name>
<organism evidence="5">
    <name type="scientific">Collimonas fungivorans</name>
    <dbReference type="NCBI Taxonomy" id="158899"/>
    <lineage>
        <taxon>Bacteria</taxon>
        <taxon>Pseudomonadati</taxon>
        <taxon>Pseudomonadota</taxon>
        <taxon>Betaproteobacteria</taxon>
        <taxon>Burkholderiales</taxon>
        <taxon>Oxalobacteraceae</taxon>
        <taxon>Collimonas</taxon>
    </lineage>
</organism>
<dbReference type="GO" id="GO:0017000">
    <property type="term" value="P:antibiotic biosynthetic process"/>
    <property type="evidence" value="ECO:0007669"/>
    <property type="project" value="UniProtKB-KW"/>
</dbReference>
<evidence type="ECO:0000256" key="3">
    <source>
        <dbReference type="ARBA" id="ARBA00023194"/>
    </source>
</evidence>
<dbReference type="Proteomes" id="UP000072421">
    <property type="component" value="Chromosome"/>
</dbReference>
<gene>
    <name evidence="5" type="ORF">CFter6_2734</name>
</gene>
<dbReference type="Gene3D" id="3.60.130.10">
    <property type="entry name" value="Clavaminate synthase-like"/>
    <property type="match status" value="1"/>
</dbReference>
<dbReference type="RefSeq" id="WP_061540224.1">
    <property type="nucleotide sequence ID" value="NZ_CP013232.1"/>
</dbReference>
<keyword evidence="2" id="KW-0560">Oxidoreductase</keyword>
<protein>
    <submittedName>
        <fullName evidence="5">Taurine catabolism dioxygenase TauD, TfdA family protein</fullName>
    </submittedName>
</protein>
<evidence type="ECO:0000256" key="1">
    <source>
        <dbReference type="ARBA" id="ARBA00001954"/>
    </source>
</evidence>
<dbReference type="SUPFAM" id="SSF51197">
    <property type="entry name" value="Clavaminate synthase-like"/>
    <property type="match status" value="1"/>
</dbReference>
<dbReference type="PATRIC" id="fig|158899.10.peg.2726"/>
<dbReference type="InterPro" id="IPR050411">
    <property type="entry name" value="AlphaKG_dependent_hydroxylases"/>
</dbReference>
<dbReference type="InterPro" id="IPR003819">
    <property type="entry name" value="TauD/TfdA-like"/>
</dbReference>
<reference evidence="5 6" key="1">
    <citation type="submission" date="2015-11" db="EMBL/GenBank/DDBJ databases">
        <title>Exploring the genomic traits of fungus-feeding bacterial genus Collimonas.</title>
        <authorList>
            <person name="Song C."/>
            <person name="Schmidt R."/>
            <person name="de Jager V."/>
            <person name="Krzyzanowska D."/>
            <person name="Jongedijk E."/>
            <person name="Cankar K."/>
            <person name="Beekwilder J."/>
            <person name="van Veen A."/>
            <person name="de Boer W."/>
            <person name="van Veen J.A."/>
            <person name="Garbeva P."/>
        </authorList>
    </citation>
    <scope>NUCLEOTIDE SEQUENCE [LARGE SCALE GENOMIC DNA]</scope>
    <source>
        <strain evidence="5 6">Ter6</strain>
    </source>
</reference>
<dbReference type="GO" id="GO:0016706">
    <property type="term" value="F:2-oxoglutarate-dependent dioxygenase activity"/>
    <property type="evidence" value="ECO:0007669"/>
    <property type="project" value="UniProtKB-ARBA"/>
</dbReference>
<accession>A0A127PC75</accession>
<evidence type="ECO:0000313" key="5">
    <source>
        <dbReference type="EMBL" id="AMO95402.1"/>
    </source>
</evidence>
<dbReference type="EMBL" id="CP013232">
    <property type="protein sequence ID" value="AMO95402.1"/>
    <property type="molecule type" value="Genomic_DNA"/>
</dbReference>